<accession>A0AAI9ZDL4</accession>
<dbReference type="EMBL" id="JAHMHQ010000046">
    <property type="protein sequence ID" value="KAK1621655.1"/>
    <property type="molecule type" value="Genomic_DNA"/>
</dbReference>
<feature type="compositionally biased region" description="Basic and acidic residues" evidence="1">
    <location>
        <begin position="56"/>
        <end position="81"/>
    </location>
</feature>
<feature type="compositionally biased region" description="Basic and acidic residues" evidence="1">
    <location>
        <begin position="1"/>
        <end position="44"/>
    </location>
</feature>
<dbReference type="RefSeq" id="XP_060437650.1">
    <property type="nucleotide sequence ID" value="XM_060594798.1"/>
</dbReference>
<proteinExistence type="predicted"/>
<evidence type="ECO:0000313" key="2">
    <source>
        <dbReference type="EMBL" id="KAK1621655.1"/>
    </source>
</evidence>
<sequence length="541" mass="61883">MFTDQRSTEEENIKRTKDIFKSSSLVRRDRLLGHLPEQKKKQNEETPNEQTPNEKTPNEKTPNEKTPNEKTPNEKTPNEKVKEKLDRCLNIHLDFISFKDIPCFYSTAGKPFPTGWKKTFRTFANGHPNNPDDDLQSAMRDALHTLRIDGGNLRQLITILGQIVGHEWESFPKRIYIDFSEIQPTAEGRIWKNEIDFIKDLSTQRNIPFDPESFQFVNDTLNYENDDDPAATKRLRAIITLLFSVEIFPNLEEVAIDKRILAFFKDSPAESLATPSLAIRGLDKSISIPWSTVHKLSNNMPTKHLLLEGCFNDLPAQEGQGIKHCSDITLNKINLGGISLTHLIDIPFANLSALRYIGEDAPPQDSHWTDPLQWNFTGILNHQGRNLQTLCLGLAGATNGYRGGPVPFSKHELTSLTHLWIDTGKFNKRWELVDVIEFLFSFEPTCPPNLTDIRITGRDDAVIEWIQVLLGYGNQESVVEKSVLKSLKNFGIRNKDLVEKYQQRLKELSCKIELYHIDVDEDIKLWRIPTANRGKLGYVLE</sequence>
<evidence type="ECO:0000256" key="1">
    <source>
        <dbReference type="SAM" id="MobiDB-lite"/>
    </source>
</evidence>
<dbReference type="Proteomes" id="UP001243989">
    <property type="component" value="Unassembled WGS sequence"/>
</dbReference>
<gene>
    <name evidence="2" type="ORF">BDP81DRAFT_476934</name>
</gene>
<organism evidence="2 3">
    <name type="scientific">Colletotrichum phormii</name>
    <dbReference type="NCBI Taxonomy" id="359342"/>
    <lineage>
        <taxon>Eukaryota</taxon>
        <taxon>Fungi</taxon>
        <taxon>Dikarya</taxon>
        <taxon>Ascomycota</taxon>
        <taxon>Pezizomycotina</taxon>
        <taxon>Sordariomycetes</taxon>
        <taxon>Hypocreomycetidae</taxon>
        <taxon>Glomerellales</taxon>
        <taxon>Glomerellaceae</taxon>
        <taxon>Colletotrichum</taxon>
        <taxon>Colletotrichum acutatum species complex</taxon>
    </lineage>
</organism>
<comment type="caution">
    <text evidence="2">The sequence shown here is derived from an EMBL/GenBank/DDBJ whole genome shotgun (WGS) entry which is preliminary data.</text>
</comment>
<dbReference type="AlphaFoldDB" id="A0AAI9ZDL4"/>
<evidence type="ECO:0000313" key="3">
    <source>
        <dbReference type="Proteomes" id="UP001243989"/>
    </source>
</evidence>
<name>A0AAI9ZDL4_9PEZI</name>
<keyword evidence="3" id="KW-1185">Reference proteome</keyword>
<feature type="region of interest" description="Disordered" evidence="1">
    <location>
        <begin position="1"/>
        <end position="81"/>
    </location>
</feature>
<reference evidence="2" key="1">
    <citation type="submission" date="2021-06" db="EMBL/GenBank/DDBJ databases">
        <title>Comparative genomics, transcriptomics and evolutionary studies reveal genomic signatures of adaptation to plant cell wall in hemibiotrophic fungi.</title>
        <authorList>
            <consortium name="DOE Joint Genome Institute"/>
            <person name="Baroncelli R."/>
            <person name="Diaz J.F."/>
            <person name="Benocci T."/>
            <person name="Peng M."/>
            <person name="Battaglia E."/>
            <person name="Haridas S."/>
            <person name="Andreopoulos W."/>
            <person name="Labutti K."/>
            <person name="Pangilinan J."/>
            <person name="Floch G.L."/>
            <person name="Makela M.R."/>
            <person name="Henrissat B."/>
            <person name="Grigoriev I.V."/>
            <person name="Crouch J.A."/>
            <person name="De Vries R.P."/>
            <person name="Sukno S.A."/>
            <person name="Thon M.R."/>
        </authorList>
    </citation>
    <scope>NUCLEOTIDE SEQUENCE</scope>
    <source>
        <strain evidence="2">CBS 102054</strain>
    </source>
</reference>
<protein>
    <submittedName>
        <fullName evidence="2">Uncharacterized protein</fullName>
    </submittedName>
</protein>
<dbReference type="GeneID" id="85479660"/>